<dbReference type="EMBL" id="CP032416">
    <property type="protein sequence ID" value="AYD39504.1"/>
    <property type="molecule type" value="Genomic_DNA"/>
</dbReference>
<evidence type="ECO:0000313" key="4">
    <source>
        <dbReference type="Proteomes" id="UP000266301"/>
    </source>
</evidence>
<evidence type="ECO:0000256" key="2">
    <source>
        <dbReference type="HAMAP-Rule" id="MF_00489"/>
    </source>
</evidence>
<accession>A0A386H1H7</accession>
<dbReference type="Pfam" id="PF02639">
    <property type="entry name" value="DUF188"/>
    <property type="match status" value="1"/>
</dbReference>
<dbReference type="OrthoDB" id="9798918at2"/>
<sequence length="147" mass="16824">MRILVDADACPGKKLIEKAARENDIELIFYCDISHIIESSYASVNYVDQCFQSVDIVLTNKCKKNDLIVTQDYGVAAMVLGKGAYAINPRGYIYDDQNIDRLLFERHISAKIRRSGGKTKTIRKRAVDDDNRLYNNILKLIYKIKCQ</sequence>
<dbReference type="RefSeq" id="WP_119970213.1">
    <property type="nucleotide sequence ID" value="NZ_CP032416.1"/>
</dbReference>
<dbReference type="HAMAP" id="MF_00489">
    <property type="entry name" value="UPF0178"/>
    <property type="match status" value="1"/>
</dbReference>
<dbReference type="Proteomes" id="UP000266301">
    <property type="component" value="Chromosome"/>
</dbReference>
<name>A0A386H1H7_9CLOT</name>
<dbReference type="AlphaFoldDB" id="A0A386H1H7"/>
<dbReference type="KEGG" id="cfer:D4Z93_02690"/>
<proteinExistence type="inferred from homology"/>
<evidence type="ECO:0000256" key="1">
    <source>
        <dbReference type="ARBA" id="ARBA00008522"/>
    </source>
</evidence>
<dbReference type="NCBIfam" id="NF001095">
    <property type="entry name" value="PRK00124.1"/>
    <property type="match status" value="1"/>
</dbReference>
<dbReference type="PANTHER" id="PTHR35146:SF1">
    <property type="entry name" value="UPF0178 PROTEIN YAII"/>
    <property type="match status" value="1"/>
</dbReference>
<evidence type="ECO:0000313" key="3">
    <source>
        <dbReference type="EMBL" id="AYD39504.1"/>
    </source>
</evidence>
<dbReference type="InterPro" id="IPR003791">
    <property type="entry name" value="UPF0178"/>
</dbReference>
<organism evidence="3 4">
    <name type="scientific">Clostridium fermenticellae</name>
    <dbReference type="NCBI Taxonomy" id="2068654"/>
    <lineage>
        <taxon>Bacteria</taxon>
        <taxon>Bacillati</taxon>
        <taxon>Bacillota</taxon>
        <taxon>Clostridia</taxon>
        <taxon>Eubacteriales</taxon>
        <taxon>Clostridiaceae</taxon>
        <taxon>Clostridium</taxon>
    </lineage>
</organism>
<reference evidence="3 4" key="1">
    <citation type="journal article" date="2019" name="Int. J. Syst. Evol. Microbiol.">
        <title>Clostridium fermenticellae sp. nov., isolated from the mud in a fermentation cellar for the production of the Chinese liquor, baijiu.</title>
        <authorList>
            <person name="Xu P.X."/>
            <person name="Chai L.J."/>
            <person name="Qiu T."/>
            <person name="Zhang X.J."/>
            <person name="Lu Z.M."/>
            <person name="Xiao C."/>
            <person name="Wang S.T."/>
            <person name="Shen C.H."/>
            <person name="Shi J.S."/>
            <person name="Xu Z.H."/>
        </authorList>
    </citation>
    <scope>NUCLEOTIDE SEQUENCE [LARGE SCALE GENOMIC DNA]</scope>
    <source>
        <strain evidence="3 4">JN500901</strain>
    </source>
</reference>
<keyword evidence="4" id="KW-1185">Reference proteome</keyword>
<dbReference type="PANTHER" id="PTHR35146">
    <property type="entry name" value="UPF0178 PROTEIN YAII"/>
    <property type="match status" value="1"/>
</dbReference>
<protein>
    <recommendedName>
        <fullName evidence="2">UPF0178 protein D4Z93_02690</fullName>
    </recommendedName>
</protein>
<gene>
    <name evidence="3" type="ORF">D4Z93_02690</name>
</gene>
<comment type="similarity">
    <text evidence="1 2">Belongs to the UPF0178 family.</text>
</comment>